<keyword evidence="3" id="KW-1185">Reference proteome</keyword>
<gene>
    <name evidence="2" type="ORF">CJD38_05200</name>
</gene>
<dbReference type="SUPFAM" id="SSF55718">
    <property type="entry name" value="SCP-like"/>
    <property type="match status" value="1"/>
</dbReference>
<dbReference type="GO" id="GO:0005829">
    <property type="term" value="C:cytosol"/>
    <property type="evidence" value="ECO:0007669"/>
    <property type="project" value="TreeGrafter"/>
</dbReference>
<dbReference type="Gene3D" id="3.30.1050.10">
    <property type="entry name" value="SCP2 sterol-binding domain"/>
    <property type="match status" value="1"/>
</dbReference>
<dbReference type="Pfam" id="PF02036">
    <property type="entry name" value="SCP2"/>
    <property type="match status" value="1"/>
</dbReference>
<reference evidence="2 3" key="1">
    <citation type="submission" date="2018-04" db="EMBL/GenBank/DDBJ databases">
        <title>Novel species isolated from glacier.</title>
        <authorList>
            <person name="Liu Q."/>
            <person name="Xin Y.-H."/>
        </authorList>
    </citation>
    <scope>NUCLEOTIDE SEQUENCE [LARGE SCALE GENOMIC DNA]</scope>
    <source>
        <strain evidence="2 3">GT1R17</strain>
    </source>
</reference>
<dbReference type="RefSeq" id="WP_107939263.1">
    <property type="nucleotide sequence ID" value="NZ_QANS01000002.1"/>
</dbReference>
<dbReference type="Proteomes" id="UP000244248">
    <property type="component" value="Unassembled WGS sequence"/>
</dbReference>
<dbReference type="AlphaFoldDB" id="A0A2T5MHK4"/>
<dbReference type="PANTHER" id="PTHR10094">
    <property type="entry name" value="STEROL CARRIER PROTEIN 2 SCP-2 FAMILY PROTEIN"/>
    <property type="match status" value="1"/>
</dbReference>
<dbReference type="EMBL" id="QANS01000002">
    <property type="protein sequence ID" value="PTU32072.1"/>
    <property type="molecule type" value="Genomic_DNA"/>
</dbReference>
<organism evidence="2 3">
    <name type="scientific">Stenotrophobium rhamnosiphilum</name>
    <dbReference type="NCBI Taxonomy" id="2029166"/>
    <lineage>
        <taxon>Bacteria</taxon>
        <taxon>Pseudomonadati</taxon>
        <taxon>Pseudomonadota</taxon>
        <taxon>Gammaproteobacteria</taxon>
        <taxon>Nevskiales</taxon>
        <taxon>Nevskiaceae</taxon>
        <taxon>Stenotrophobium</taxon>
    </lineage>
</organism>
<dbReference type="OrthoDB" id="9809312at2"/>
<evidence type="ECO:0000313" key="3">
    <source>
        <dbReference type="Proteomes" id="UP000244248"/>
    </source>
</evidence>
<dbReference type="InterPro" id="IPR036527">
    <property type="entry name" value="SCP2_sterol-bd_dom_sf"/>
</dbReference>
<protein>
    <submittedName>
        <fullName evidence="2">Sterol-binding protein</fullName>
    </submittedName>
</protein>
<name>A0A2T5MHK4_9GAMM</name>
<dbReference type="PANTHER" id="PTHR10094:SF25">
    <property type="entry name" value="SCP2 STEROL-BINDING DOMAIN-CONTAINING PROTEIN 1"/>
    <property type="match status" value="1"/>
</dbReference>
<evidence type="ECO:0000313" key="2">
    <source>
        <dbReference type="EMBL" id="PTU32072.1"/>
    </source>
</evidence>
<sequence length="106" mass="11048">MSVALDLIKKLPAAFNADGAAGTNATIQFNTSTPAYVAIANGECTASEGTAANSDVTITMEDDDFVALMKGELNGMTAFMTGKLQLDGDMMLAQRMPAFFDASKLA</sequence>
<dbReference type="InterPro" id="IPR003033">
    <property type="entry name" value="SCP2_sterol-bd_dom"/>
</dbReference>
<evidence type="ECO:0000259" key="1">
    <source>
        <dbReference type="Pfam" id="PF02036"/>
    </source>
</evidence>
<accession>A0A2T5MHK4</accession>
<feature type="domain" description="SCP2" evidence="1">
    <location>
        <begin position="17"/>
        <end position="100"/>
    </location>
</feature>
<proteinExistence type="predicted"/>
<comment type="caution">
    <text evidence="2">The sequence shown here is derived from an EMBL/GenBank/DDBJ whole genome shotgun (WGS) entry which is preliminary data.</text>
</comment>